<evidence type="ECO:0000256" key="8">
    <source>
        <dbReference type="ARBA" id="ARBA00023136"/>
    </source>
</evidence>
<evidence type="ECO:0000313" key="11">
    <source>
        <dbReference type="EMBL" id="MBC3931258.1"/>
    </source>
</evidence>
<protein>
    <recommendedName>
        <fullName evidence="9">Multidrug-efflux transporter</fullName>
    </recommendedName>
</protein>
<dbReference type="Proteomes" id="UP000654304">
    <property type="component" value="Unassembled WGS sequence"/>
</dbReference>
<keyword evidence="6 10" id="KW-1133">Transmembrane helix</keyword>
<dbReference type="InterPro" id="IPR002528">
    <property type="entry name" value="MATE_fam"/>
</dbReference>
<keyword evidence="3" id="KW-0050">Antiport</keyword>
<dbReference type="PIRSF" id="PIRSF006603">
    <property type="entry name" value="DinF"/>
    <property type="match status" value="1"/>
</dbReference>
<feature type="transmembrane region" description="Helical" evidence="10">
    <location>
        <begin position="245"/>
        <end position="267"/>
    </location>
</feature>
<keyword evidence="8 10" id="KW-0472">Membrane</keyword>
<dbReference type="PANTHER" id="PTHR43298">
    <property type="entry name" value="MULTIDRUG RESISTANCE PROTEIN NORM-RELATED"/>
    <property type="match status" value="1"/>
</dbReference>
<evidence type="ECO:0000256" key="3">
    <source>
        <dbReference type="ARBA" id="ARBA00022449"/>
    </source>
</evidence>
<dbReference type="Pfam" id="PF01554">
    <property type="entry name" value="MatE"/>
    <property type="match status" value="2"/>
</dbReference>
<evidence type="ECO:0000256" key="9">
    <source>
        <dbReference type="ARBA" id="ARBA00031636"/>
    </source>
</evidence>
<feature type="transmembrane region" description="Helical" evidence="10">
    <location>
        <begin position="132"/>
        <end position="150"/>
    </location>
</feature>
<accession>A0ABR7A3F8</accession>
<feature type="transmembrane region" description="Helical" evidence="10">
    <location>
        <begin position="389"/>
        <end position="409"/>
    </location>
</feature>
<keyword evidence="12" id="KW-1185">Reference proteome</keyword>
<evidence type="ECO:0000256" key="1">
    <source>
        <dbReference type="ARBA" id="ARBA00004429"/>
    </source>
</evidence>
<comment type="subcellular location">
    <subcellularLocation>
        <location evidence="1">Cell inner membrane</location>
        <topology evidence="1">Multi-pass membrane protein</topology>
    </subcellularLocation>
</comment>
<evidence type="ECO:0000256" key="4">
    <source>
        <dbReference type="ARBA" id="ARBA00022475"/>
    </source>
</evidence>
<feature type="transmembrane region" description="Helical" evidence="10">
    <location>
        <begin position="287"/>
        <end position="309"/>
    </location>
</feature>
<keyword evidence="2" id="KW-0813">Transport</keyword>
<name>A0ABR7A3F8_9BURK</name>
<evidence type="ECO:0000313" key="12">
    <source>
        <dbReference type="Proteomes" id="UP000654304"/>
    </source>
</evidence>
<dbReference type="PANTHER" id="PTHR43298:SF2">
    <property type="entry name" value="FMN_FAD EXPORTER YEEO-RELATED"/>
    <property type="match status" value="1"/>
</dbReference>
<dbReference type="InterPro" id="IPR048279">
    <property type="entry name" value="MdtK-like"/>
</dbReference>
<proteinExistence type="predicted"/>
<evidence type="ECO:0000256" key="7">
    <source>
        <dbReference type="ARBA" id="ARBA00023065"/>
    </source>
</evidence>
<evidence type="ECO:0000256" key="2">
    <source>
        <dbReference type="ARBA" id="ARBA00022448"/>
    </source>
</evidence>
<dbReference type="EMBL" id="JACOGD010000003">
    <property type="protein sequence ID" value="MBC3931258.1"/>
    <property type="molecule type" value="Genomic_DNA"/>
</dbReference>
<reference evidence="11 12" key="1">
    <citation type="submission" date="2020-08" db="EMBL/GenBank/DDBJ databases">
        <title>Novel species isolated from subtropical streams in China.</title>
        <authorList>
            <person name="Lu H."/>
        </authorList>
    </citation>
    <scope>NUCLEOTIDE SEQUENCE [LARGE SCALE GENOMIC DNA]</scope>
    <source>
        <strain evidence="11 12">CY22W</strain>
    </source>
</reference>
<keyword evidence="7" id="KW-0406">Ion transport</keyword>
<dbReference type="RefSeq" id="WP_186903048.1">
    <property type="nucleotide sequence ID" value="NZ_JACOGD010000003.1"/>
</dbReference>
<sequence>MSDTAGGAKQAMRRIGALAWPVLVGQLATVSNGVIDTALTSRYSATDLAALSIGVSIYISIFVGLNGVLQALSPTIGQLYGAQEFRAIGLRVKQGMWLAALLTIIGCLALLFPQTLLSIAHADATLTDKAAQYLQILAYALPATMGFRIYSALNNAIGKPKMVMAIQVLSLGLKFPLNSLFIFGGYGLPAMGGPGCAVATVIISWLTLLIAWFILRHATLYQQFALFGSGFVWPHWPSMKQLLRLGIPMGLSYLIEVTAYAFMALFIARFGEIAVSGHQLSANFGTVLYMLPLSIANACATLTAQALGAGQHNQARLTASAGIRLALCLNLPLALLIVLGRSWILLAYTDNPAIIEAAMPLFILVAVYQIFDAIQVIIAFILRAYHVAIVPTLLYALTLWGCGLGGGYLLGIDPGGWFPANVHGATGFWIANTLSVVLIAISLWCYLRHVQRQHHKTVSGA</sequence>
<dbReference type="InterPro" id="IPR050222">
    <property type="entry name" value="MATE_MdtK"/>
</dbReference>
<dbReference type="NCBIfam" id="TIGR00797">
    <property type="entry name" value="matE"/>
    <property type="match status" value="1"/>
</dbReference>
<feature type="transmembrane region" description="Helical" evidence="10">
    <location>
        <begin position="192"/>
        <end position="215"/>
    </location>
</feature>
<dbReference type="CDD" id="cd13131">
    <property type="entry name" value="MATE_NorM_like"/>
    <property type="match status" value="1"/>
</dbReference>
<gene>
    <name evidence="11" type="ORF">H8K43_06190</name>
</gene>
<evidence type="ECO:0000256" key="6">
    <source>
        <dbReference type="ARBA" id="ARBA00022989"/>
    </source>
</evidence>
<evidence type="ECO:0000256" key="5">
    <source>
        <dbReference type="ARBA" id="ARBA00022692"/>
    </source>
</evidence>
<evidence type="ECO:0000256" key="10">
    <source>
        <dbReference type="SAM" id="Phobius"/>
    </source>
</evidence>
<feature type="transmembrane region" description="Helical" evidence="10">
    <location>
        <begin position="321"/>
        <end position="346"/>
    </location>
</feature>
<keyword evidence="5 10" id="KW-0812">Transmembrane</keyword>
<comment type="caution">
    <text evidence="11">The sequence shown here is derived from an EMBL/GenBank/DDBJ whole genome shotgun (WGS) entry which is preliminary data.</text>
</comment>
<feature type="transmembrane region" description="Helical" evidence="10">
    <location>
        <begin position="49"/>
        <end position="69"/>
    </location>
</feature>
<feature type="transmembrane region" description="Helical" evidence="10">
    <location>
        <begin position="358"/>
        <end position="382"/>
    </location>
</feature>
<feature type="transmembrane region" description="Helical" evidence="10">
    <location>
        <begin position="162"/>
        <end position="186"/>
    </location>
</feature>
<organism evidence="11 12">
    <name type="scientific">Undibacterium curvum</name>
    <dbReference type="NCBI Taxonomy" id="2762294"/>
    <lineage>
        <taxon>Bacteria</taxon>
        <taxon>Pseudomonadati</taxon>
        <taxon>Pseudomonadota</taxon>
        <taxon>Betaproteobacteria</taxon>
        <taxon>Burkholderiales</taxon>
        <taxon>Oxalobacteraceae</taxon>
        <taxon>Undibacterium</taxon>
    </lineage>
</organism>
<feature type="transmembrane region" description="Helical" evidence="10">
    <location>
        <begin position="429"/>
        <end position="447"/>
    </location>
</feature>
<keyword evidence="4" id="KW-1003">Cell membrane</keyword>
<feature type="transmembrane region" description="Helical" evidence="10">
    <location>
        <begin position="95"/>
        <end position="112"/>
    </location>
</feature>